<comment type="caution">
    <text evidence="1">The sequence shown here is derived from an EMBL/GenBank/DDBJ whole genome shotgun (WGS) entry which is preliminary data.</text>
</comment>
<gene>
    <name evidence="1" type="ORF">N8T08_005169</name>
</gene>
<keyword evidence="2" id="KW-1185">Reference proteome</keyword>
<proteinExistence type="predicted"/>
<evidence type="ECO:0000313" key="1">
    <source>
        <dbReference type="EMBL" id="KAK1149620.1"/>
    </source>
</evidence>
<accession>A0ACC3BG83</accession>
<sequence>MYNLLIPTLFLLITATTSTATPIDLTQRDTCTTLAPTTISILSLSAPDTPVLGTQLTLTRTTNPSRNTKSVALTFTSLPSTATGCILQLAVPELPTANEIASGPATQADIWKTAPWGPPNAPTWKHPPVKDQMASTARFPTESTDQAQGREK</sequence>
<dbReference type="EMBL" id="JAOPJF010000003">
    <property type="protein sequence ID" value="KAK1149620.1"/>
    <property type="molecule type" value="Genomic_DNA"/>
</dbReference>
<evidence type="ECO:0000313" key="2">
    <source>
        <dbReference type="Proteomes" id="UP001177260"/>
    </source>
</evidence>
<protein>
    <submittedName>
        <fullName evidence="1">Uncharacterized protein</fullName>
    </submittedName>
</protein>
<reference evidence="1 2" key="1">
    <citation type="journal article" date="2023" name="ACS Omega">
        <title>Identification of the Neoaspergillic Acid Biosynthesis Gene Cluster by Establishing an In Vitro CRISPR-Ribonucleoprotein Genetic System in Aspergillus melleus.</title>
        <authorList>
            <person name="Yuan B."/>
            <person name="Grau M.F."/>
            <person name="Murata R.M."/>
            <person name="Torok T."/>
            <person name="Venkateswaran K."/>
            <person name="Stajich J.E."/>
            <person name="Wang C.C.C."/>
        </authorList>
    </citation>
    <scope>NUCLEOTIDE SEQUENCE [LARGE SCALE GENOMIC DNA]</scope>
    <source>
        <strain evidence="1 2">IMV 1140</strain>
    </source>
</reference>
<dbReference type="Proteomes" id="UP001177260">
    <property type="component" value="Unassembled WGS sequence"/>
</dbReference>
<organism evidence="1 2">
    <name type="scientific">Aspergillus melleus</name>
    <dbReference type="NCBI Taxonomy" id="138277"/>
    <lineage>
        <taxon>Eukaryota</taxon>
        <taxon>Fungi</taxon>
        <taxon>Dikarya</taxon>
        <taxon>Ascomycota</taxon>
        <taxon>Pezizomycotina</taxon>
        <taxon>Eurotiomycetes</taxon>
        <taxon>Eurotiomycetidae</taxon>
        <taxon>Eurotiales</taxon>
        <taxon>Aspergillaceae</taxon>
        <taxon>Aspergillus</taxon>
        <taxon>Aspergillus subgen. Circumdati</taxon>
    </lineage>
</organism>
<name>A0ACC3BG83_9EURO</name>